<accession>A0AAD8A852</accession>
<evidence type="ECO:0000313" key="5">
    <source>
        <dbReference type="Proteomes" id="UP001233999"/>
    </source>
</evidence>
<keyword evidence="5" id="KW-1185">Reference proteome</keyword>
<feature type="non-terminal residue" evidence="4">
    <location>
        <position position="1"/>
    </location>
</feature>
<protein>
    <recommendedName>
        <fullName evidence="3">Mitochondrial transcription rescue factor 1 C-terminal domain-containing protein</fullName>
    </recommendedName>
</protein>
<keyword evidence="1" id="KW-0694">RNA-binding</keyword>
<organism evidence="4 5">
    <name type="scientific">Diploptera punctata</name>
    <name type="common">Pacific beetle cockroach</name>
    <dbReference type="NCBI Taxonomy" id="6984"/>
    <lineage>
        <taxon>Eukaryota</taxon>
        <taxon>Metazoa</taxon>
        <taxon>Ecdysozoa</taxon>
        <taxon>Arthropoda</taxon>
        <taxon>Hexapoda</taxon>
        <taxon>Insecta</taxon>
        <taxon>Pterygota</taxon>
        <taxon>Neoptera</taxon>
        <taxon>Polyneoptera</taxon>
        <taxon>Dictyoptera</taxon>
        <taxon>Blattodea</taxon>
        <taxon>Blaberoidea</taxon>
        <taxon>Blaberidae</taxon>
        <taxon>Diplopterinae</taxon>
        <taxon>Diploptera</taxon>
    </lineage>
</organism>
<dbReference type="PROSITE" id="PS50889">
    <property type="entry name" value="S4"/>
    <property type="match status" value="1"/>
</dbReference>
<feature type="domain" description="Mitochondrial transcription rescue factor 1 C-terminal" evidence="3">
    <location>
        <begin position="90"/>
        <end position="185"/>
    </location>
</feature>
<dbReference type="Pfam" id="PF25818">
    <property type="entry name" value="MTRES1_C"/>
    <property type="match status" value="1"/>
</dbReference>
<dbReference type="InterPro" id="IPR057896">
    <property type="entry name" value="MTRES1_C"/>
</dbReference>
<feature type="compositionally biased region" description="Acidic residues" evidence="2">
    <location>
        <begin position="67"/>
        <end position="80"/>
    </location>
</feature>
<dbReference type="SUPFAM" id="SSF55174">
    <property type="entry name" value="Alpha-L RNA-binding motif"/>
    <property type="match status" value="1"/>
</dbReference>
<dbReference type="GO" id="GO:0003723">
    <property type="term" value="F:RNA binding"/>
    <property type="evidence" value="ECO:0007669"/>
    <property type="project" value="UniProtKB-KW"/>
</dbReference>
<evidence type="ECO:0000256" key="1">
    <source>
        <dbReference type="PROSITE-ProRule" id="PRU00182"/>
    </source>
</evidence>
<dbReference type="PANTHER" id="PTHR13633:SF3">
    <property type="entry name" value="MITOCHONDRIAL TRANSCRIPTION RESCUE FACTOR 1"/>
    <property type="match status" value="1"/>
</dbReference>
<feature type="region of interest" description="Disordered" evidence="2">
    <location>
        <begin position="61"/>
        <end position="84"/>
    </location>
</feature>
<dbReference type="GO" id="GO:1903108">
    <property type="term" value="P:regulation of mitochondrial transcription"/>
    <property type="evidence" value="ECO:0007669"/>
    <property type="project" value="TreeGrafter"/>
</dbReference>
<gene>
    <name evidence="4" type="ORF">L9F63_014454</name>
</gene>
<dbReference type="GO" id="GO:0005739">
    <property type="term" value="C:mitochondrion"/>
    <property type="evidence" value="ECO:0007669"/>
    <property type="project" value="TreeGrafter"/>
</dbReference>
<sequence>MNIYFSNIFRRRHVPAVCIKHFSIRNKVFKTRLPLLFVQNNIPASYQPNLQFIRNKYKKHQSQKIEEESDSESDDDNEDGIPDKSTKTITVKVTSLRTDLIVKTGLAIARNKVETLFYDSKIRVNGKKIIKKSARVNVGDEIDVIRSTSRMNPNFLVISRIEIISAKAEEENISVKLRRTKSLTVENYDEPFKDSS</sequence>
<reference evidence="4" key="2">
    <citation type="submission" date="2023-05" db="EMBL/GenBank/DDBJ databases">
        <authorList>
            <person name="Fouks B."/>
        </authorList>
    </citation>
    <scope>NUCLEOTIDE SEQUENCE</scope>
    <source>
        <strain evidence="4">Stay&amp;Tobe</strain>
        <tissue evidence="4">Testes</tissue>
    </source>
</reference>
<evidence type="ECO:0000313" key="4">
    <source>
        <dbReference type="EMBL" id="KAJ9594138.1"/>
    </source>
</evidence>
<reference evidence="4" key="1">
    <citation type="journal article" date="2023" name="IScience">
        <title>Live-bearing cockroach genome reveals convergent evolutionary mechanisms linked to viviparity in insects and beyond.</title>
        <authorList>
            <person name="Fouks B."/>
            <person name="Harrison M.C."/>
            <person name="Mikhailova A.A."/>
            <person name="Marchal E."/>
            <person name="English S."/>
            <person name="Carruthers M."/>
            <person name="Jennings E.C."/>
            <person name="Chiamaka E.L."/>
            <person name="Frigard R.A."/>
            <person name="Pippel M."/>
            <person name="Attardo G.M."/>
            <person name="Benoit J.B."/>
            <person name="Bornberg-Bauer E."/>
            <person name="Tobe S.S."/>
        </authorList>
    </citation>
    <scope>NUCLEOTIDE SEQUENCE</scope>
    <source>
        <strain evidence="4">Stay&amp;Tobe</strain>
    </source>
</reference>
<dbReference type="Proteomes" id="UP001233999">
    <property type="component" value="Unassembled WGS sequence"/>
</dbReference>
<proteinExistence type="predicted"/>
<name>A0AAD8A852_DIPPU</name>
<dbReference type="PANTHER" id="PTHR13633">
    <property type="entry name" value="MITOCHONDRIAL TRANSCRIPTION RESCUE FACTOR 1"/>
    <property type="match status" value="1"/>
</dbReference>
<dbReference type="EMBL" id="JASPKZ010003067">
    <property type="protein sequence ID" value="KAJ9594138.1"/>
    <property type="molecule type" value="Genomic_DNA"/>
</dbReference>
<comment type="caution">
    <text evidence="4">The sequence shown here is derived from an EMBL/GenBank/DDBJ whole genome shotgun (WGS) entry which is preliminary data.</text>
</comment>
<dbReference type="CDD" id="cd00165">
    <property type="entry name" value="S4"/>
    <property type="match status" value="1"/>
</dbReference>
<evidence type="ECO:0000256" key="2">
    <source>
        <dbReference type="SAM" id="MobiDB-lite"/>
    </source>
</evidence>
<dbReference type="AlphaFoldDB" id="A0AAD8A852"/>
<evidence type="ECO:0000259" key="3">
    <source>
        <dbReference type="Pfam" id="PF25818"/>
    </source>
</evidence>